<accession>A0A251SAS8</accession>
<dbReference type="InParanoid" id="A0A251SAS8"/>
<dbReference type="EMBL" id="CM007904">
    <property type="protein sequence ID" value="OTF95944.1"/>
    <property type="molecule type" value="Genomic_DNA"/>
</dbReference>
<keyword evidence="2" id="KW-1185">Reference proteome</keyword>
<name>A0A251SAS8_HELAN</name>
<dbReference type="Proteomes" id="UP000215914">
    <property type="component" value="Chromosome 15"/>
</dbReference>
<proteinExistence type="predicted"/>
<evidence type="ECO:0000313" key="1">
    <source>
        <dbReference type="EMBL" id="OTF95944.1"/>
    </source>
</evidence>
<protein>
    <submittedName>
        <fullName evidence="1">Uncharacterized protein</fullName>
    </submittedName>
</protein>
<sequence>MMDRLTTCCTFAGVSGLSGVEVTPRQSVTYVALTDDLPRPDDSAIGWGVTVIGATCTGVSVPLVGRIGCGASRIAACGNI</sequence>
<reference evidence="2" key="1">
    <citation type="journal article" date="2017" name="Nature">
        <title>The sunflower genome provides insights into oil metabolism, flowering and Asterid evolution.</title>
        <authorList>
            <person name="Badouin H."/>
            <person name="Gouzy J."/>
            <person name="Grassa C.J."/>
            <person name="Murat F."/>
            <person name="Staton S.E."/>
            <person name="Cottret L."/>
            <person name="Lelandais-Briere C."/>
            <person name="Owens G.L."/>
            <person name="Carrere S."/>
            <person name="Mayjonade B."/>
            <person name="Legrand L."/>
            <person name="Gill N."/>
            <person name="Kane N.C."/>
            <person name="Bowers J.E."/>
            <person name="Hubner S."/>
            <person name="Bellec A."/>
            <person name="Berard A."/>
            <person name="Berges H."/>
            <person name="Blanchet N."/>
            <person name="Boniface M.C."/>
            <person name="Brunel D."/>
            <person name="Catrice O."/>
            <person name="Chaidir N."/>
            <person name="Claudel C."/>
            <person name="Donnadieu C."/>
            <person name="Faraut T."/>
            <person name="Fievet G."/>
            <person name="Helmstetter N."/>
            <person name="King M."/>
            <person name="Knapp S.J."/>
            <person name="Lai Z."/>
            <person name="Le Paslier M.C."/>
            <person name="Lippi Y."/>
            <person name="Lorenzon L."/>
            <person name="Mandel J.R."/>
            <person name="Marage G."/>
            <person name="Marchand G."/>
            <person name="Marquand E."/>
            <person name="Bret-Mestries E."/>
            <person name="Morien E."/>
            <person name="Nambeesan S."/>
            <person name="Nguyen T."/>
            <person name="Pegot-Espagnet P."/>
            <person name="Pouilly N."/>
            <person name="Raftis F."/>
            <person name="Sallet E."/>
            <person name="Schiex T."/>
            <person name="Thomas J."/>
            <person name="Vandecasteele C."/>
            <person name="Vares D."/>
            <person name="Vear F."/>
            <person name="Vautrin S."/>
            <person name="Crespi M."/>
            <person name="Mangin B."/>
            <person name="Burke J.M."/>
            <person name="Salse J."/>
            <person name="Munos S."/>
            <person name="Vincourt P."/>
            <person name="Rieseberg L.H."/>
            <person name="Langlade N.B."/>
        </authorList>
    </citation>
    <scope>NUCLEOTIDE SEQUENCE [LARGE SCALE GENOMIC DNA]</scope>
    <source>
        <strain evidence="2">cv. SF193</strain>
    </source>
</reference>
<gene>
    <name evidence="1" type="ORF">HannXRQ_Chr15g0488671</name>
</gene>
<organism evidence="1 2">
    <name type="scientific">Helianthus annuus</name>
    <name type="common">Common sunflower</name>
    <dbReference type="NCBI Taxonomy" id="4232"/>
    <lineage>
        <taxon>Eukaryota</taxon>
        <taxon>Viridiplantae</taxon>
        <taxon>Streptophyta</taxon>
        <taxon>Embryophyta</taxon>
        <taxon>Tracheophyta</taxon>
        <taxon>Spermatophyta</taxon>
        <taxon>Magnoliopsida</taxon>
        <taxon>eudicotyledons</taxon>
        <taxon>Gunneridae</taxon>
        <taxon>Pentapetalae</taxon>
        <taxon>asterids</taxon>
        <taxon>campanulids</taxon>
        <taxon>Asterales</taxon>
        <taxon>Asteraceae</taxon>
        <taxon>Asteroideae</taxon>
        <taxon>Heliantheae alliance</taxon>
        <taxon>Heliantheae</taxon>
        <taxon>Helianthus</taxon>
    </lineage>
</organism>
<dbReference type="AlphaFoldDB" id="A0A251SAS8"/>
<evidence type="ECO:0000313" key="2">
    <source>
        <dbReference type="Proteomes" id="UP000215914"/>
    </source>
</evidence>